<name>A0ABV2J9G8_9FIRM</name>
<protein>
    <submittedName>
        <fullName evidence="1">Rrf2 family protein</fullName>
    </submittedName>
</protein>
<reference evidence="1 2" key="1">
    <citation type="submission" date="2024-06" db="EMBL/GenBank/DDBJ databases">
        <title>Genomic Encyclopedia of Type Strains, Phase IV (KMG-IV): sequencing the most valuable type-strain genomes for metagenomic binning, comparative biology and taxonomic classification.</title>
        <authorList>
            <person name="Goeker M."/>
        </authorList>
    </citation>
    <scope>NUCLEOTIDE SEQUENCE [LARGE SCALE GENOMIC DNA]</scope>
    <source>
        <strain evidence="1 2">DSM 21460</strain>
    </source>
</reference>
<sequence length="136" mass="15642">MRITQETDYAFRIVSHLARHENEVIGAPKIAESEKVTERFTLRILRKLNLAGITGAKRGARGGYYLKKPKEEVSIYDIVVAVDGPIEINRCLSSEDKYCNRYNAEGIKHCNFHNTLCEFQNELIDLFKSKTMDQFV</sequence>
<dbReference type="EMBL" id="JBEPMA010000004">
    <property type="protein sequence ID" value="MET3617406.1"/>
    <property type="molecule type" value="Genomic_DNA"/>
</dbReference>
<dbReference type="PANTHER" id="PTHR33221">
    <property type="entry name" value="WINGED HELIX-TURN-HELIX TRANSCRIPTIONAL REGULATOR, RRF2 FAMILY"/>
    <property type="match status" value="1"/>
</dbReference>
<dbReference type="Gene3D" id="1.10.10.10">
    <property type="entry name" value="Winged helix-like DNA-binding domain superfamily/Winged helix DNA-binding domain"/>
    <property type="match status" value="1"/>
</dbReference>
<dbReference type="Pfam" id="PF02082">
    <property type="entry name" value="Rrf2"/>
    <property type="match status" value="1"/>
</dbReference>
<evidence type="ECO:0000313" key="2">
    <source>
        <dbReference type="Proteomes" id="UP001549162"/>
    </source>
</evidence>
<dbReference type="SUPFAM" id="SSF46785">
    <property type="entry name" value="Winged helix' DNA-binding domain"/>
    <property type="match status" value="1"/>
</dbReference>
<dbReference type="PROSITE" id="PS51197">
    <property type="entry name" value="HTH_RRF2_2"/>
    <property type="match status" value="1"/>
</dbReference>
<gene>
    <name evidence="1" type="ORF">ABID14_001035</name>
</gene>
<proteinExistence type="predicted"/>
<dbReference type="RefSeq" id="WP_354367822.1">
    <property type="nucleotide sequence ID" value="NZ_JBEPMA010000004.1"/>
</dbReference>
<dbReference type="InterPro" id="IPR036388">
    <property type="entry name" value="WH-like_DNA-bd_sf"/>
</dbReference>
<dbReference type="NCBIfam" id="TIGR00738">
    <property type="entry name" value="rrf2_super"/>
    <property type="match status" value="1"/>
</dbReference>
<accession>A0ABV2J9G8</accession>
<keyword evidence="2" id="KW-1185">Reference proteome</keyword>
<dbReference type="Proteomes" id="UP001549162">
    <property type="component" value="Unassembled WGS sequence"/>
</dbReference>
<comment type="caution">
    <text evidence="1">The sequence shown here is derived from an EMBL/GenBank/DDBJ whole genome shotgun (WGS) entry which is preliminary data.</text>
</comment>
<dbReference type="InterPro" id="IPR030489">
    <property type="entry name" value="TR_Rrf2-type_CS"/>
</dbReference>
<dbReference type="InterPro" id="IPR000944">
    <property type="entry name" value="Tscrpt_reg_Rrf2"/>
</dbReference>
<dbReference type="PANTHER" id="PTHR33221:SF2">
    <property type="entry name" value="TRANSCRIPTIONAL REGULATOR"/>
    <property type="match status" value="1"/>
</dbReference>
<evidence type="ECO:0000313" key="1">
    <source>
        <dbReference type="EMBL" id="MET3617406.1"/>
    </source>
</evidence>
<dbReference type="InterPro" id="IPR036390">
    <property type="entry name" value="WH_DNA-bd_sf"/>
</dbReference>
<organism evidence="1 2">
    <name type="scientific">Peptoniphilus olsenii</name>
    <dbReference type="NCBI Taxonomy" id="411570"/>
    <lineage>
        <taxon>Bacteria</taxon>
        <taxon>Bacillati</taxon>
        <taxon>Bacillota</taxon>
        <taxon>Tissierellia</taxon>
        <taxon>Tissierellales</taxon>
        <taxon>Peptoniphilaceae</taxon>
        <taxon>Peptoniphilus</taxon>
    </lineage>
</organism>
<dbReference type="PROSITE" id="PS01332">
    <property type="entry name" value="HTH_RRF2_1"/>
    <property type="match status" value="1"/>
</dbReference>